<dbReference type="SMART" id="SM00562">
    <property type="entry name" value="NDK"/>
    <property type="match status" value="1"/>
</dbReference>
<dbReference type="PROSITE" id="PS00469">
    <property type="entry name" value="NDPK"/>
    <property type="match status" value="1"/>
</dbReference>
<comment type="subcellular location">
    <subcellularLocation>
        <location evidence="13">Cytoplasm</location>
    </subcellularLocation>
</comment>
<evidence type="ECO:0000256" key="3">
    <source>
        <dbReference type="ARBA" id="ARBA00012966"/>
    </source>
</evidence>
<dbReference type="GO" id="GO:0005524">
    <property type="term" value="F:ATP binding"/>
    <property type="evidence" value="ECO:0007669"/>
    <property type="project" value="UniProtKB-UniRule"/>
</dbReference>
<dbReference type="GO" id="GO:0046872">
    <property type="term" value="F:metal ion binding"/>
    <property type="evidence" value="ECO:0007669"/>
    <property type="project" value="UniProtKB-KW"/>
</dbReference>
<organism evidence="18 19">
    <name type="scientific">Planctomicrobium piriforme</name>
    <dbReference type="NCBI Taxonomy" id="1576369"/>
    <lineage>
        <taxon>Bacteria</taxon>
        <taxon>Pseudomonadati</taxon>
        <taxon>Planctomycetota</taxon>
        <taxon>Planctomycetia</taxon>
        <taxon>Planctomycetales</taxon>
        <taxon>Planctomycetaceae</taxon>
        <taxon>Planctomicrobium</taxon>
    </lineage>
</organism>
<dbReference type="GO" id="GO:0006228">
    <property type="term" value="P:UTP biosynthetic process"/>
    <property type="evidence" value="ECO:0007669"/>
    <property type="project" value="UniProtKB-UniRule"/>
</dbReference>
<dbReference type="Proteomes" id="UP000199518">
    <property type="component" value="Unassembled WGS sequence"/>
</dbReference>
<keyword evidence="6 13" id="KW-0808">Transferase</keyword>
<evidence type="ECO:0000256" key="5">
    <source>
        <dbReference type="ARBA" id="ARBA00022553"/>
    </source>
</evidence>
<dbReference type="EC" id="2.7.4.6" evidence="3 13"/>
<keyword evidence="11 13" id="KW-0460">Magnesium</keyword>
<evidence type="ECO:0000256" key="14">
    <source>
        <dbReference type="PROSITE-ProRule" id="PRU00706"/>
    </source>
</evidence>
<protein>
    <recommendedName>
        <fullName evidence="4 13">Nucleoside diphosphate kinase</fullName>
        <shortName evidence="13">NDK</shortName>
        <shortName evidence="13">NDP kinase</shortName>
        <ecNumber evidence="3 13">2.7.4.6</ecNumber>
    </recommendedName>
    <alternativeName>
        <fullName evidence="13">Nucleoside-2-P kinase</fullName>
    </alternativeName>
</protein>
<evidence type="ECO:0000256" key="8">
    <source>
        <dbReference type="ARBA" id="ARBA00022741"/>
    </source>
</evidence>
<dbReference type="HAMAP" id="MF_00451">
    <property type="entry name" value="NDP_kinase"/>
    <property type="match status" value="1"/>
</dbReference>
<proteinExistence type="inferred from homology"/>
<dbReference type="InterPro" id="IPR023005">
    <property type="entry name" value="Nucleoside_diP_kinase_AS"/>
</dbReference>
<comment type="catalytic activity">
    <reaction evidence="13">
        <text>a ribonucleoside 5'-diphosphate + ATP = a ribonucleoside 5'-triphosphate + ADP</text>
        <dbReference type="Rhea" id="RHEA:18113"/>
        <dbReference type="ChEBI" id="CHEBI:30616"/>
        <dbReference type="ChEBI" id="CHEBI:57930"/>
        <dbReference type="ChEBI" id="CHEBI:61557"/>
        <dbReference type="ChEBI" id="CHEBI:456216"/>
        <dbReference type="EC" id="2.7.4.6"/>
    </reaction>
</comment>
<dbReference type="STRING" id="1576369.SAMN05421753_11963"/>
<feature type="binding site" evidence="13 14">
    <location>
        <position position="87"/>
    </location>
    <ligand>
        <name>ATP</name>
        <dbReference type="ChEBI" id="CHEBI:30616"/>
    </ligand>
</feature>
<feature type="domain" description="Nucleoside diphosphate kinase-like" evidence="17">
    <location>
        <begin position="3"/>
        <end position="140"/>
    </location>
</feature>
<name>A0A1I3QWD0_9PLAN</name>
<feature type="binding site" evidence="13 14">
    <location>
        <position position="11"/>
    </location>
    <ligand>
        <name>ATP</name>
        <dbReference type="ChEBI" id="CHEBI:30616"/>
    </ligand>
</feature>
<feature type="active site" description="Pros-phosphohistidine intermediate" evidence="13 14">
    <location>
        <position position="117"/>
    </location>
</feature>
<dbReference type="GO" id="GO:0006183">
    <property type="term" value="P:GTP biosynthetic process"/>
    <property type="evidence" value="ECO:0007669"/>
    <property type="project" value="UniProtKB-UniRule"/>
</dbReference>
<dbReference type="EMBL" id="FOQD01000019">
    <property type="protein sequence ID" value="SFJ38040.1"/>
    <property type="molecule type" value="Genomic_DNA"/>
</dbReference>
<dbReference type="GO" id="GO:0005737">
    <property type="term" value="C:cytoplasm"/>
    <property type="evidence" value="ECO:0007669"/>
    <property type="project" value="UniProtKB-SubCell"/>
</dbReference>
<dbReference type="InterPro" id="IPR036850">
    <property type="entry name" value="NDK-like_dom_sf"/>
</dbReference>
<evidence type="ECO:0000256" key="1">
    <source>
        <dbReference type="ARBA" id="ARBA00001946"/>
    </source>
</evidence>
<evidence type="ECO:0000313" key="19">
    <source>
        <dbReference type="Proteomes" id="UP000199518"/>
    </source>
</evidence>
<dbReference type="SUPFAM" id="SSF54919">
    <property type="entry name" value="Nucleoside diphosphate kinase, NDK"/>
    <property type="match status" value="1"/>
</dbReference>
<comment type="cofactor">
    <cofactor evidence="1 13">
        <name>Mg(2+)</name>
        <dbReference type="ChEBI" id="CHEBI:18420"/>
    </cofactor>
</comment>
<feature type="binding site" evidence="13 14">
    <location>
        <position position="93"/>
    </location>
    <ligand>
        <name>ATP</name>
        <dbReference type="ChEBI" id="CHEBI:30616"/>
    </ligand>
</feature>
<accession>A0A1I3QWD0</accession>
<dbReference type="Gene3D" id="3.30.70.141">
    <property type="entry name" value="Nucleoside diphosphate kinase-like domain"/>
    <property type="match status" value="1"/>
</dbReference>
<gene>
    <name evidence="13" type="primary">ndk</name>
    <name evidence="18" type="ORF">SAMN05421753_11963</name>
</gene>
<sequence length="155" mass="17226">MSLQQTLILLKPDAVQRRLCGKILGRLEDRGLKIVALKMLKVTKELAAQHYAEHVKKPFYPQLEEFITSGPVVSLIVEGPGAVQVVRDMMGKTNCRESAPGTIRGDYGLSRQVNLIHGSDSPESAQKEIAIYFRPEEILSYDSTLAEWVCAGDEK</sequence>
<dbReference type="PRINTS" id="PR01243">
    <property type="entry name" value="NUCDPKINASE"/>
</dbReference>
<feature type="binding site" evidence="13 14">
    <location>
        <position position="114"/>
    </location>
    <ligand>
        <name>ATP</name>
        <dbReference type="ChEBI" id="CHEBI:30616"/>
    </ligand>
</feature>
<keyword evidence="13" id="KW-0963">Cytoplasm</keyword>
<keyword evidence="9 13" id="KW-0418">Kinase</keyword>
<feature type="binding site" evidence="13 14">
    <location>
        <position position="104"/>
    </location>
    <ligand>
        <name>ATP</name>
        <dbReference type="ChEBI" id="CHEBI:30616"/>
    </ligand>
</feature>
<dbReference type="NCBIfam" id="NF001908">
    <property type="entry name" value="PRK00668.1"/>
    <property type="match status" value="1"/>
</dbReference>
<evidence type="ECO:0000256" key="13">
    <source>
        <dbReference type="HAMAP-Rule" id="MF_00451"/>
    </source>
</evidence>
<evidence type="ECO:0000256" key="12">
    <source>
        <dbReference type="ARBA" id="ARBA00023080"/>
    </source>
</evidence>
<evidence type="ECO:0000256" key="7">
    <source>
        <dbReference type="ARBA" id="ARBA00022723"/>
    </source>
</evidence>
<dbReference type="InterPro" id="IPR034907">
    <property type="entry name" value="NDK-like_dom"/>
</dbReference>
<evidence type="ECO:0000256" key="16">
    <source>
        <dbReference type="RuleBase" id="RU004013"/>
    </source>
</evidence>
<dbReference type="PROSITE" id="PS51374">
    <property type="entry name" value="NDPK_LIKE"/>
    <property type="match status" value="1"/>
</dbReference>
<dbReference type="InterPro" id="IPR001564">
    <property type="entry name" value="Nucleoside_diP_kinase"/>
</dbReference>
<keyword evidence="10 13" id="KW-0067">ATP-binding</keyword>
<keyword evidence="5 13" id="KW-0597">Phosphoprotein</keyword>
<evidence type="ECO:0000256" key="10">
    <source>
        <dbReference type="ARBA" id="ARBA00022840"/>
    </source>
</evidence>
<dbReference type="PANTHER" id="PTHR11349">
    <property type="entry name" value="NUCLEOSIDE DIPHOSPHATE KINASE"/>
    <property type="match status" value="1"/>
</dbReference>
<dbReference type="FunFam" id="3.30.70.141:FF:000003">
    <property type="entry name" value="Nucleoside diphosphate kinase"/>
    <property type="match status" value="1"/>
</dbReference>
<evidence type="ECO:0000256" key="9">
    <source>
        <dbReference type="ARBA" id="ARBA00022777"/>
    </source>
</evidence>
<keyword evidence="19" id="KW-1185">Reference proteome</keyword>
<comment type="catalytic activity">
    <reaction evidence="13 16">
        <text>a 2'-deoxyribonucleoside 5'-diphosphate + ATP = a 2'-deoxyribonucleoside 5'-triphosphate + ADP</text>
        <dbReference type="Rhea" id="RHEA:44640"/>
        <dbReference type="ChEBI" id="CHEBI:30616"/>
        <dbReference type="ChEBI" id="CHEBI:61560"/>
        <dbReference type="ChEBI" id="CHEBI:73316"/>
        <dbReference type="ChEBI" id="CHEBI:456216"/>
        <dbReference type="EC" id="2.7.4.6"/>
    </reaction>
</comment>
<keyword evidence="7 13" id="KW-0479">Metal-binding</keyword>
<dbReference type="AlphaFoldDB" id="A0A1I3QWD0"/>
<dbReference type="Pfam" id="PF00334">
    <property type="entry name" value="NDK"/>
    <property type="match status" value="1"/>
</dbReference>
<evidence type="ECO:0000256" key="6">
    <source>
        <dbReference type="ARBA" id="ARBA00022679"/>
    </source>
</evidence>
<comment type="function">
    <text evidence="13">Major role in the synthesis of nucleoside triphosphates other than ATP. The ATP gamma phosphate is transferred to the NDP beta phosphate via a ping-pong mechanism, using a phosphorylated active-site intermediate.</text>
</comment>
<evidence type="ECO:0000313" key="18">
    <source>
        <dbReference type="EMBL" id="SFJ38040.1"/>
    </source>
</evidence>
<keyword evidence="8 13" id="KW-0547">Nucleotide-binding</keyword>
<comment type="subunit">
    <text evidence="13">Homotetramer.</text>
</comment>
<evidence type="ECO:0000256" key="15">
    <source>
        <dbReference type="RuleBase" id="RU004011"/>
    </source>
</evidence>
<dbReference type="CDD" id="cd04413">
    <property type="entry name" value="NDPk_I"/>
    <property type="match status" value="1"/>
</dbReference>
<comment type="similarity">
    <text evidence="2 13 14 15">Belongs to the NDK family.</text>
</comment>
<evidence type="ECO:0000256" key="2">
    <source>
        <dbReference type="ARBA" id="ARBA00008142"/>
    </source>
</evidence>
<keyword evidence="12 13" id="KW-0546">Nucleotide metabolism</keyword>
<evidence type="ECO:0000259" key="17">
    <source>
        <dbReference type="SMART" id="SM00562"/>
    </source>
</evidence>
<dbReference type="GO" id="GO:0006241">
    <property type="term" value="P:CTP biosynthetic process"/>
    <property type="evidence" value="ECO:0007669"/>
    <property type="project" value="UniProtKB-UniRule"/>
</dbReference>
<reference evidence="19" key="1">
    <citation type="submission" date="2016-10" db="EMBL/GenBank/DDBJ databases">
        <authorList>
            <person name="Varghese N."/>
            <person name="Submissions S."/>
        </authorList>
    </citation>
    <scope>NUCLEOTIDE SEQUENCE [LARGE SCALE GENOMIC DNA]</scope>
    <source>
        <strain evidence="19">DSM 26348</strain>
    </source>
</reference>
<evidence type="ECO:0000256" key="11">
    <source>
        <dbReference type="ARBA" id="ARBA00022842"/>
    </source>
</evidence>
<evidence type="ECO:0000256" key="4">
    <source>
        <dbReference type="ARBA" id="ARBA00017632"/>
    </source>
</evidence>
<feature type="binding site" evidence="13 14">
    <location>
        <position position="59"/>
    </location>
    <ligand>
        <name>ATP</name>
        <dbReference type="ChEBI" id="CHEBI:30616"/>
    </ligand>
</feature>
<dbReference type="GO" id="GO:0004550">
    <property type="term" value="F:nucleoside diphosphate kinase activity"/>
    <property type="evidence" value="ECO:0007669"/>
    <property type="project" value="UniProtKB-UniRule"/>
</dbReference>